<comment type="cofactor">
    <cofactor evidence="1">
        <name>FAD</name>
        <dbReference type="ChEBI" id="CHEBI:57692"/>
    </cofactor>
</comment>
<dbReference type="STRING" id="1177179.A11A3_16325"/>
<sequence length="538" mass="59854">MLIVGAGPTGLTLGIALRRQGIECLILDRLGEPSRHSRALGLHARTLEIFAAMQVLPTVRSGSMVQKAVSVYGESGFLFELDLTTLKAPYPWVLSCPQTVVEAALTERYLALGGKLERAVELLDFAQDGSGVRARVRRGSEVSQLEAALLVGADGVGSTVRQQLGIGFHGVDYNEHFLLADVSGLPDLRRDSSHGFLMPEGALFVLPMPEGWRLIISGAPPQEEAPVTLAPFRERLERVLPSPVELGEPRWLSQFTVQRRLAQHYRRNRVFLAGDAAHVQSPLGAQGMNTGIADAFNLGWKLALYLQGYGNGELLDSYEQERRPVAIQMLNQVEVLSRASLLRLPLLRRTRDSLLKMAGSRPQISQRLLRRASQLDVNYRQSPLVAFGPEAALGRRHFGPLPGDRVPDAALKSLRTGRDHQLQDLLQQPVHHLVIQLTAQPAHHEQMVLFALSERIPEEYRDRVHLTVIAAEEGADALSLVREGTTRIWHDHRGEFARAFGEQSRLWLIRPDGHLGYRAPVSDADHLLGYLERLFRRH</sequence>
<proteinExistence type="predicted"/>
<dbReference type="AlphaFoldDB" id="L0W7K4"/>
<evidence type="ECO:0000256" key="2">
    <source>
        <dbReference type="ARBA" id="ARBA00022630"/>
    </source>
</evidence>
<gene>
    <name evidence="5" type="ORF">A11A3_16325</name>
</gene>
<evidence type="ECO:0000313" key="6">
    <source>
        <dbReference type="Proteomes" id="UP000010164"/>
    </source>
</evidence>
<dbReference type="GO" id="GO:0016709">
    <property type="term" value="F:oxidoreductase activity, acting on paired donors, with incorporation or reduction of molecular oxygen, NAD(P)H as one donor, and incorporation of one atom of oxygen"/>
    <property type="evidence" value="ECO:0007669"/>
    <property type="project" value="UniProtKB-ARBA"/>
</dbReference>
<accession>L0W7K4</accession>
<dbReference type="Gene3D" id="3.30.70.2450">
    <property type="match status" value="1"/>
</dbReference>
<evidence type="ECO:0000313" key="5">
    <source>
        <dbReference type="EMBL" id="EKF72899.1"/>
    </source>
</evidence>
<dbReference type="PANTHER" id="PTHR43004:SF19">
    <property type="entry name" value="BINDING MONOOXYGENASE, PUTATIVE (JCVI)-RELATED"/>
    <property type="match status" value="1"/>
</dbReference>
<dbReference type="InterPro" id="IPR036188">
    <property type="entry name" value="FAD/NAD-bd_sf"/>
</dbReference>
<dbReference type="Proteomes" id="UP000010164">
    <property type="component" value="Unassembled WGS sequence"/>
</dbReference>
<organism evidence="5 6">
    <name type="scientific">Alcanivorax hongdengensis A-11-3</name>
    <dbReference type="NCBI Taxonomy" id="1177179"/>
    <lineage>
        <taxon>Bacteria</taxon>
        <taxon>Pseudomonadati</taxon>
        <taxon>Pseudomonadota</taxon>
        <taxon>Gammaproteobacteria</taxon>
        <taxon>Oceanospirillales</taxon>
        <taxon>Alcanivoracaceae</taxon>
        <taxon>Alcanivorax</taxon>
    </lineage>
</organism>
<dbReference type="SUPFAM" id="SSF51905">
    <property type="entry name" value="FAD/NAD(P)-binding domain"/>
    <property type="match status" value="1"/>
</dbReference>
<dbReference type="eggNOG" id="COG0654">
    <property type="taxonomic scope" value="Bacteria"/>
</dbReference>
<comment type="caution">
    <text evidence="5">The sequence shown here is derived from an EMBL/GenBank/DDBJ whole genome shotgun (WGS) entry which is preliminary data.</text>
</comment>
<keyword evidence="6" id="KW-1185">Reference proteome</keyword>
<reference evidence="5 6" key="1">
    <citation type="journal article" date="2012" name="J. Bacteriol.">
        <title>Genome Sequence of the Alkane-Degrading Bacterium Alcanivorax hongdengensis Type Strain A-11-3.</title>
        <authorList>
            <person name="Lai Q."/>
            <person name="Shao Z."/>
        </authorList>
    </citation>
    <scope>NUCLEOTIDE SEQUENCE [LARGE SCALE GENOMIC DNA]</scope>
    <source>
        <strain evidence="5 6">A-11-3</strain>
    </source>
</reference>
<dbReference type="PANTHER" id="PTHR43004">
    <property type="entry name" value="TRK SYSTEM POTASSIUM UPTAKE PROTEIN"/>
    <property type="match status" value="1"/>
</dbReference>
<dbReference type="PATRIC" id="fig|1177179.3.peg.3213"/>
<evidence type="ECO:0000256" key="3">
    <source>
        <dbReference type="ARBA" id="ARBA00022827"/>
    </source>
</evidence>
<dbReference type="OrthoDB" id="8672648at2"/>
<dbReference type="Gene3D" id="3.40.30.120">
    <property type="match status" value="1"/>
</dbReference>
<protein>
    <submittedName>
        <fullName evidence="5">Oxidoreductase</fullName>
    </submittedName>
</protein>
<evidence type="ECO:0000259" key="4">
    <source>
        <dbReference type="Pfam" id="PF01494"/>
    </source>
</evidence>
<keyword evidence="2" id="KW-0285">Flavoprotein</keyword>
<dbReference type="Gene3D" id="3.50.50.60">
    <property type="entry name" value="FAD/NAD(P)-binding domain"/>
    <property type="match status" value="1"/>
</dbReference>
<dbReference type="InterPro" id="IPR050641">
    <property type="entry name" value="RIFMO-like"/>
</dbReference>
<dbReference type="PRINTS" id="PR00420">
    <property type="entry name" value="RNGMNOXGNASE"/>
</dbReference>
<dbReference type="EMBL" id="AMRJ01000044">
    <property type="protein sequence ID" value="EKF72899.1"/>
    <property type="molecule type" value="Genomic_DNA"/>
</dbReference>
<keyword evidence="3" id="KW-0274">FAD</keyword>
<dbReference type="GO" id="GO:0071949">
    <property type="term" value="F:FAD binding"/>
    <property type="evidence" value="ECO:0007669"/>
    <property type="project" value="InterPro"/>
</dbReference>
<name>L0W7K4_9GAMM</name>
<dbReference type="RefSeq" id="WP_008930430.1">
    <property type="nucleotide sequence ID" value="NZ_AMRJ01000044.1"/>
</dbReference>
<evidence type="ECO:0000256" key="1">
    <source>
        <dbReference type="ARBA" id="ARBA00001974"/>
    </source>
</evidence>
<feature type="domain" description="FAD-binding" evidence="4">
    <location>
        <begin position="2"/>
        <end position="331"/>
    </location>
</feature>
<dbReference type="InterPro" id="IPR002938">
    <property type="entry name" value="FAD-bd"/>
</dbReference>
<dbReference type="Pfam" id="PF01494">
    <property type="entry name" value="FAD_binding_3"/>
    <property type="match status" value="1"/>
</dbReference>